<evidence type="ECO:0000256" key="10">
    <source>
        <dbReference type="ARBA" id="ARBA00093228"/>
    </source>
</evidence>
<dbReference type="InterPro" id="IPR012340">
    <property type="entry name" value="NA-bd_OB-fold"/>
</dbReference>
<dbReference type="EMBL" id="GIIL01002158">
    <property type="protein sequence ID" value="NOV45884.1"/>
    <property type="molecule type" value="Transcribed_RNA"/>
</dbReference>
<dbReference type="GO" id="GO:0005737">
    <property type="term" value="C:cytoplasm"/>
    <property type="evidence" value="ECO:0007669"/>
    <property type="project" value="UniProtKB-SubCell"/>
</dbReference>
<comment type="subunit">
    <text evidence="6">Interacts with INCA1.</text>
</comment>
<dbReference type="GO" id="GO:0008168">
    <property type="term" value="F:methyltransferase activity"/>
    <property type="evidence" value="ECO:0007669"/>
    <property type="project" value="UniProtKB-KW"/>
</dbReference>
<evidence type="ECO:0000256" key="3">
    <source>
        <dbReference type="ARBA" id="ARBA00022490"/>
    </source>
</evidence>
<name>A0A6M2DJ08_XENCH</name>
<evidence type="ECO:0000256" key="2">
    <source>
        <dbReference type="ARBA" id="ARBA00009841"/>
    </source>
</evidence>
<dbReference type="GO" id="GO:0032259">
    <property type="term" value="P:methylation"/>
    <property type="evidence" value="ECO:0007669"/>
    <property type="project" value="UniProtKB-KW"/>
</dbReference>
<comment type="similarity">
    <text evidence="2">Belongs to the class IV-like SAM-binding methyltransferase superfamily.</text>
</comment>
<comment type="catalytic activity">
    <reaction evidence="10">
        <text>uridine in 28S rRNA + S-adenosyl-L-methionine = N(3)-methyluridine in 28S rRNA + S-adenosyl-L-homocysteine + H(+)</text>
        <dbReference type="Rhea" id="RHEA:83635"/>
        <dbReference type="Rhea" id="RHEA-COMP:20178"/>
        <dbReference type="Rhea" id="RHEA-COMP:20181"/>
        <dbReference type="ChEBI" id="CHEBI:15378"/>
        <dbReference type="ChEBI" id="CHEBI:57856"/>
        <dbReference type="ChEBI" id="CHEBI:59789"/>
        <dbReference type="ChEBI" id="CHEBI:65315"/>
        <dbReference type="ChEBI" id="CHEBI:74502"/>
    </reaction>
    <physiologicalReaction direction="left-to-right" evidence="10">
        <dbReference type="Rhea" id="RHEA:83636"/>
    </physiologicalReaction>
</comment>
<evidence type="ECO:0000256" key="5">
    <source>
        <dbReference type="ARBA" id="ARBA00022679"/>
    </source>
</evidence>
<evidence type="ECO:0000256" key="13">
    <source>
        <dbReference type="SAM" id="MobiDB-lite"/>
    </source>
</evidence>
<feature type="region of interest" description="Disordered" evidence="13">
    <location>
        <begin position="1"/>
        <end position="28"/>
    </location>
</feature>
<evidence type="ECO:0000256" key="11">
    <source>
        <dbReference type="ARBA" id="ARBA00093377"/>
    </source>
</evidence>
<evidence type="ECO:0000256" key="4">
    <source>
        <dbReference type="ARBA" id="ARBA00022603"/>
    </source>
</evidence>
<dbReference type="InterPro" id="IPR029026">
    <property type="entry name" value="tRNA_m1G_MTases_N"/>
</dbReference>
<dbReference type="AlphaFoldDB" id="A0A6M2DJ08"/>
<evidence type="ECO:0000256" key="7">
    <source>
        <dbReference type="ARBA" id="ARBA00075627"/>
    </source>
</evidence>
<keyword evidence="4" id="KW-0489">Methyltransferase</keyword>
<sequence length="385" mass="43273">MSTTLNQNTNWKEYNKARKEERKKRNEEKLIKKMKKLENEIKDNEPNLEPLEPVSTLAIAVPGSILDNAQSQELRTYLAGQIARAACIFQIDEVIVFDDCPDAIGDKKAQIEMEDGTKTSKRCCVQLARILQYLECPQYLRKHFFPIHNDLQYAGILNPLDAPHHLRQQNDFIFREGVVTNKPTKPGKGSIVNVGLLHDVRVDKSLTAGLRVTVKLDSNVKNEKKLKGVIVTPSRPRAETGVYWGYNVRLANNISEVFTQSPYKKGYDLLIGTSDKGDSIKNKQKESLCYDHAIIVFGGLQGLESALKSDDNLTATDPSLLFDEYLNTIPDQGSRTIRTEEAILISLAVLQDKMKAKHKCKDFNSEGIAQSVDTGAKHIDLSKFD</sequence>
<dbReference type="PANTHER" id="PTHR12150">
    <property type="entry name" value="CLASS IV SAM-BINDING METHYLTRANSFERASE-RELATED"/>
    <property type="match status" value="1"/>
</dbReference>
<dbReference type="InterPro" id="IPR029028">
    <property type="entry name" value="Alpha/beta_knot_MTases"/>
</dbReference>
<dbReference type="CDD" id="cd18086">
    <property type="entry name" value="HsC9orf114-like"/>
    <property type="match status" value="1"/>
</dbReference>
<evidence type="ECO:0000256" key="6">
    <source>
        <dbReference type="ARBA" id="ARBA00062137"/>
    </source>
</evidence>
<comment type="function">
    <text evidence="11">S-adenosyl-L-methionine-dependent methyltransferase that specifically methylates the N3 position of a uridine in 28S rRNA. Required for association of the centrosomes with the poles of the bipolar mitotic spindle during metaphase. Also involved in chromosome alignment. May promote centrosome maturation probably by recruiting A-kinase anchor protein AKAP9 to centrosomes in early mitosis. Binds specifically to miRNA MIR145 hairpin, regulates MIR145 expression at a postranscriptional level.</text>
</comment>
<dbReference type="PANTHER" id="PTHR12150:SF13">
    <property type="entry name" value="METHYLTRANSFERASE C9ORF114-RELATED"/>
    <property type="match status" value="1"/>
</dbReference>
<protein>
    <recommendedName>
        <fullName evidence="12">28S rRNA (uridine-N(3))-methyltransferase</fullName>
    </recommendedName>
    <alternativeName>
        <fullName evidence="7">Centromere protein 32</fullName>
    </alternativeName>
    <alternativeName>
        <fullName evidence="9">Kinetochore-associated protein</fullName>
    </alternativeName>
    <alternativeName>
        <fullName evidence="8">SPOUT domain-containing methyltransferase 1</fullName>
    </alternativeName>
</protein>
<keyword evidence="3" id="KW-0963">Cytoplasm</keyword>
<feature type="compositionally biased region" description="Polar residues" evidence="13">
    <location>
        <begin position="1"/>
        <end position="11"/>
    </location>
</feature>
<proteinExistence type="inferred from homology"/>
<comment type="subcellular location">
    <subcellularLocation>
        <location evidence="1">Cytoplasm</location>
    </subcellularLocation>
</comment>
<keyword evidence="5" id="KW-0808">Transferase</keyword>
<organism evidence="14">
    <name type="scientific">Xenopsylla cheopis</name>
    <name type="common">Oriental rat flea</name>
    <name type="synonym">Pulex cheopis</name>
    <dbReference type="NCBI Taxonomy" id="163159"/>
    <lineage>
        <taxon>Eukaryota</taxon>
        <taxon>Metazoa</taxon>
        <taxon>Ecdysozoa</taxon>
        <taxon>Arthropoda</taxon>
        <taxon>Hexapoda</taxon>
        <taxon>Insecta</taxon>
        <taxon>Pterygota</taxon>
        <taxon>Neoptera</taxon>
        <taxon>Endopterygota</taxon>
        <taxon>Siphonaptera</taxon>
        <taxon>Pulicidae</taxon>
        <taxon>Xenopsyllinae</taxon>
        <taxon>Xenopsylla</taxon>
    </lineage>
</organism>
<evidence type="ECO:0000256" key="12">
    <source>
        <dbReference type="ARBA" id="ARBA00093639"/>
    </source>
</evidence>
<dbReference type="InterPro" id="IPR003750">
    <property type="entry name" value="Put_MeTrfase-C9orf114-like"/>
</dbReference>
<reference evidence="14" key="1">
    <citation type="submission" date="2020-03" db="EMBL/GenBank/DDBJ databases">
        <title>Transcriptomic Profiling of the Digestive Tract of the Rat Flea, Xenopsylla cheopis, Following Blood Feeding and Infection with Yersinia pestis.</title>
        <authorList>
            <person name="Bland D.M."/>
            <person name="Martens C.A."/>
            <person name="Virtaneva K."/>
            <person name="Kanakabandi K."/>
            <person name="Long D."/>
            <person name="Rosenke R."/>
            <person name="Saturday G.A."/>
            <person name="Hoyt F.H."/>
            <person name="Bruno D.P."/>
            <person name="Ribeiro J.M.C."/>
            <person name="Hinnebusch J."/>
        </authorList>
    </citation>
    <scope>NUCLEOTIDE SEQUENCE</scope>
</reference>
<dbReference type="Gene3D" id="2.40.50.140">
    <property type="entry name" value="Nucleic acid-binding proteins"/>
    <property type="match status" value="1"/>
</dbReference>
<dbReference type="SUPFAM" id="SSF50249">
    <property type="entry name" value="Nucleic acid-binding proteins"/>
    <property type="match status" value="1"/>
</dbReference>
<evidence type="ECO:0000256" key="9">
    <source>
        <dbReference type="ARBA" id="ARBA00079311"/>
    </source>
</evidence>
<dbReference type="Pfam" id="PF02598">
    <property type="entry name" value="Methyltrn_RNA_3"/>
    <property type="match status" value="1"/>
</dbReference>
<evidence type="ECO:0000256" key="1">
    <source>
        <dbReference type="ARBA" id="ARBA00004496"/>
    </source>
</evidence>
<dbReference type="Gene3D" id="3.40.1280.10">
    <property type="match status" value="1"/>
</dbReference>
<dbReference type="SUPFAM" id="SSF75217">
    <property type="entry name" value="alpha/beta knot"/>
    <property type="match status" value="1"/>
</dbReference>
<accession>A0A6M2DJ08</accession>
<evidence type="ECO:0000313" key="14">
    <source>
        <dbReference type="EMBL" id="NOV45884.1"/>
    </source>
</evidence>
<dbReference type="FunFam" id="2.40.50.140:FF:000170">
    <property type="entry name" value="SPOUT domain containing methyltransferase 1"/>
    <property type="match status" value="1"/>
</dbReference>
<evidence type="ECO:0000256" key="8">
    <source>
        <dbReference type="ARBA" id="ARBA00078957"/>
    </source>
</evidence>
<feature type="compositionally biased region" description="Basic and acidic residues" evidence="13">
    <location>
        <begin position="13"/>
        <end position="28"/>
    </location>
</feature>